<dbReference type="Pfam" id="PF04479">
    <property type="entry name" value="RTA1"/>
    <property type="match status" value="1"/>
</dbReference>
<accession>A0AAJ0CIM9</accession>
<feature type="compositionally biased region" description="Basic and acidic residues" evidence="5">
    <location>
        <begin position="325"/>
        <end position="349"/>
    </location>
</feature>
<comment type="subcellular location">
    <subcellularLocation>
        <location evidence="1">Membrane</location>
        <topology evidence="1">Multi-pass membrane protein</topology>
    </subcellularLocation>
</comment>
<dbReference type="GO" id="GO:0000324">
    <property type="term" value="C:fungal-type vacuole"/>
    <property type="evidence" value="ECO:0007669"/>
    <property type="project" value="TreeGrafter"/>
</dbReference>
<evidence type="ECO:0000256" key="4">
    <source>
        <dbReference type="ARBA" id="ARBA00023136"/>
    </source>
</evidence>
<evidence type="ECO:0000256" key="2">
    <source>
        <dbReference type="ARBA" id="ARBA00022692"/>
    </source>
</evidence>
<evidence type="ECO:0000256" key="3">
    <source>
        <dbReference type="ARBA" id="ARBA00022989"/>
    </source>
</evidence>
<feature type="transmembrane region" description="Helical" evidence="6">
    <location>
        <begin position="149"/>
        <end position="173"/>
    </location>
</feature>
<keyword evidence="4 6" id="KW-0472">Membrane</keyword>
<evidence type="ECO:0000256" key="1">
    <source>
        <dbReference type="ARBA" id="ARBA00004141"/>
    </source>
</evidence>
<keyword evidence="8" id="KW-1185">Reference proteome</keyword>
<keyword evidence="2 6" id="KW-0812">Transmembrane</keyword>
<feature type="region of interest" description="Disordered" evidence="5">
    <location>
        <begin position="317"/>
        <end position="349"/>
    </location>
</feature>
<keyword evidence="3 6" id="KW-1133">Transmembrane helix</keyword>
<evidence type="ECO:0000313" key="8">
    <source>
        <dbReference type="Proteomes" id="UP001251528"/>
    </source>
</evidence>
<name>A0AAJ0CIM9_9HYPO</name>
<dbReference type="AlphaFoldDB" id="A0AAJ0CIM9"/>
<evidence type="ECO:0000256" key="5">
    <source>
        <dbReference type="SAM" id="MobiDB-lite"/>
    </source>
</evidence>
<sequence>MANPTAPDLNSTDVPPQVLQNYCLNHPKASLCDDVPSFYEYRINLAPNAVFIGMFGASLLGYLVTLALTRRAAAFNVALILGLICEVIGYAGRIMSWDNPWDENGFLIQICCLTIGPAFMAAGCYLCLRRIVSAFGPENSRLVPEYYTRIFIPCDIISLILQAVGGAMAAIATHEHESPDTGSHIMVAGLSFQVATMVCFITASIDFVLRTHRRRRAIGPSALSQDPALVRMRSTLRFKLFLAALSLASVLILWRSAFRVAELSEGWTGPIMADQSMFVAFEGILILVAVLALNVFHPGVCARELFEARGGISGRPPFMRRKKGAKSDRSLSDGETKSTAEDLAGSDKM</sequence>
<gene>
    <name evidence="7" type="ORF">QQS21_009021</name>
</gene>
<feature type="transmembrane region" description="Helical" evidence="6">
    <location>
        <begin position="240"/>
        <end position="257"/>
    </location>
</feature>
<dbReference type="InterPro" id="IPR007568">
    <property type="entry name" value="RTA1"/>
</dbReference>
<proteinExistence type="predicted"/>
<feature type="transmembrane region" description="Helical" evidence="6">
    <location>
        <begin position="49"/>
        <end position="68"/>
    </location>
</feature>
<protein>
    <recommendedName>
        <fullName evidence="9">Sphingoid long-chain base transporter RSB1</fullName>
    </recommendedName>
</protein>
<evidence type="ECO:0000313" key="7">
    <source>
        <dbReference type="EMBL" id="KAK2593297.1"/>
    </source>
</evidence>
<feature type="transmembrane region" description="Helical" evidence="6">
    <location>
        <begin position="185"/>
        <end position="209"/>
    </location>
</feature>
<dbReference type="Proteomes" id="UP001251528">
    <property type="component" value="Unassembled WGS sequence"/>
</dbReference>
<evidence type="ECO:0000256" key="6">
    <source>
        <dbReference type="SAM" id="Phobius"/>
    </source>
</evidence>
<organism evidence="7 8">
    <name type="scientific">Conoideocrella luteorostrata</name>
    <dbReference type="NCBI Taxonomy" id="1105319"/>
    <lineage>
        <taxon>Eukaryota</taxon>
        <taxon>Fungi</taxon>
        <taxon>Dikarya</taxon>
        <taxon>Ascomycota</taxon>
        <taxon>Pezizomycotina</taxon>
        <taxon>Sordariomycetes</taxon>
        <taxon>Hypocreomycetidae</taxon>
        <taxon>Hypocreales</taxon>
        <taxon>Clavicipitaceae</taxon>
        <taxon>Conoideocrella</taxon>
    </lineage>
</organism>
<dbReference type="PANTHER" id="PTHR31465">
    <property type="entry name" value="PROTEIN RTA1-RELATED"/>
    <property type="match status" value="1"/>
</dbReference>
<feature type="transmembrane region" description="Helical" evidence="6">
    <location>
        <begin position="106"/>
        <end position="128"/>
    </location>
</feature>
<dbReference type="EMBL" id="JASWJB010000219">
    <property type="protein sequence ID" value="KAK2593297.1"/>
    <property type="molecule type" value="Genomic_DNA"/>
</dbReference>
<feature type="transmembrane region" description="Helical" evidence="6">
    <location>
        <begin position="75"/>
        <end position="94"/>
    </location>
</feature>
<dbReference type="GO" id="GO:0005886">
    <property type="term" value="C:plasma membrane"/>
    <property type="evidence" value="ECO:0007669"/>
    <property type="project" value="TreeGrafter"/>
</dbReference>
<reference evidence="7" key="1">
    <citation type="submission" date="2023-06" db="EMBL/GenBank/DDBJ databases">
        <title>Conoideocrella luteorostrata (Hypocreales: Clavicipitaceae), a potential biocontrol fungus for elongate hemlock scale in United States Christmas tree production areas.</title>
        <authorList>
            <person name="Barrett H."/>
            <person name="Lovett B."/>
            <person name="Macias A.M."/>
            <person name="Stajich J.E."/>
            <person name="Kasson M.T."/>
        </authorList>
    </citation>
    <scope>NUCLEOTIDE SEQUENCE</scope>
    <source>
        <strain evidence="7">ARSEF 14590</strain>
    </source>
</reference>
<comment type="caution">
    <text evidence="7">The sequence shown here is derived from an EMBL/GenBank/DDBJ whole genome shotgun (WGS) entry which is preliminary data.</text>
</comment>
<evidence type="ECO:0008006" key="9">
    <source>
        <dbReference type="Google" id="ProtNLM"/>
    </source>
</evidence>
<dbReference type="PANTHER" id="PTHR31465:SF7">
    <property type="entry name" value="SPHINGOID LONG-CHAIN BASE TRANSPORTER RSB1"/>
    <property type="match status" value="1"/>
</dbReference>
<feature type="transmembrane region" description="Helical" evidence="6">
    <location>
        <begin position="277"/>
        <end position="296"/>
    </location>
</feature>